<reference evidence="1" key="1">
    <citation type="submission" date="2021-06" db="EMBL/GenBank/DDBJ databases">
        <authorList>
            <person name="Kallberg Y."/>
            <person name="Tangrot J."/>
            <person name="Rosling A."/>
        </authorList>
    </citation>
    <scope>NUCLEOTIDE SEQUENCE</scope>
    <source>
        <strain evidence="1">MA461A</strain>
    </source>
</reference>
<comment type="caution">
    <text evidence="1">The sequence shown here is derived from an EMBL/GenBank/DDBJ whole genome shotgun (WGS) entry which is preliminary data.</text>
</comment>
<keyword evidence="2" id="KW-1185">Reference proteome</keyword>
<sequence length="72" mass="8507">ERVMLNATNLMLPENIQKLSRKLTPRFIGPFEIVERLYYPNEFEDRNTSLPPSILVEVNPELEYKVECILNK</sequence>
<organism evidence="1 2">
    <name type="scientific">Racocetra persica</name>
    <dbReference type="NCBI Taxonomy" id="160502"/>
    <lineage>
        <taxon>Eukaryota</taxon>
        <taxon>Fungi</taxon>
        <taxon>Fungi incertae sedis</taxon>
        <taxon>Mucoromycota</taxon>
        <taxon>Glomeromycotina</taxon>
        <taxon>Glomeromycetes</taxon>
        <taxon>Diversisporales</taxon>
        <taxon>Gigasporaceae</taxon>
        <taxon>Racocetra</taxon>
    </lineage>
</organism>
<name>A0ACA9QGN7_9GLOM</name>
<evidence type="ECO:0000313" key="1">
    <source>
        <dbReference type="EMBL" id="CAG8743770.1"/>
    </source>
</evidence>
<proteinExistence type="predicted"/>
<gene>
    <name evidence="1" type="ORF">RPERSI_LOCUS13428</name>
</gene>
<dbReference type="Proteomes" id="UP000789920">
    <property type="component" value="Unassembled WGS sequence"/>
</dbReference>
<protein>
    <submittedName>
        <fullName evidence="1">17800_t:CDS:1</fullName>
    </submittedName>
</protein>
<evidence type="ECO:0000313" key="2">
    <source>
        <dbReference type="Proteomes" id="UP000789920"/>
    </source>
</evidence>
<accession>A0ACA9QGN7</accession>
<feature type="non-terminal residue" evidence="1">
    <location>
        <position position="1"/>
    </location>
</feature>
<dbReference type="EMBL" id="CAJVQC010029834">
    <property type="protein sequence ID" value="CAG8743770.1"/>
    <property type="molecule type" value="Genomic_DNA"/>
</dbReference>